<accession>G2EGT6</accession>
<dbReference type="eggNOG" id="ENOG50341F2">
    <property type="taxonomic scope" value="Bacteria"/>
</dbReference>
<evidence type="ECO:0008006" key="3">
    <source>
        <dbReference type="Google" id="ProtNLM"/>
    </source>
</evidence>
<evidence type="ECO:0000313" key="2">
    <source>
        <dbReference type="Proteomes" id="UP000003730"/>
    </source>
</evidence>
<comment type="caution">
    <text evidence="1">The sequence shown here is derived from an EMBL/GenBank/DDBJ whole genome shotgun (WGS) entry which is preliminary data.</text>
</comment>
<proteinExistence type="predicted"/>
<evidence type="ECO:0000313" key="1">
    <source>
        <dbReference type="EMBL" id="EGV42319.1"/>
    </source>
</evidence>
<dbReference type="STRING" id="1046627.BZARG_2553"/>
<gene>
    <name evidence="1" type="ORF">BZARG_2553</name>
</gene>
<organism evidence="1 2">
    <name type="scientific">Bizionia argentinensis JUB59</name>
    <dbReference type="NCBI Taxonomy" id="1046627"/>
    <lineage>
        <taxon>Bacteria</taxon>
        <taxon>Pseudomonadati</taxon>
        <taxon>Bacteroidota</taxon>
        <taxon>Flavobacteriia</taxon>
        <taxon>Flavobacteriales</taxon>
        <taxon>Flavobacteriaceae</taxon>
        <taxon>Bizionia</taxon>
    </lineage>
</organism>
<name>G2EGT6_9FLAO</name>
<protein>
    <recommendedName>
        <fullName evidence="3">DUF3558 domain-containing protein</fullName>
    </recommendedName>
</protein>
<sequence length="187" mass="21327">MKTISKLPKATYLLLFLFLISVATSCKKEEKNKGSYFGSSQREDISKLITKEDIRSIFELDNDHEIEHKEKKSAISSFDWEMPSDKKLFYSVKLNFARGDRRSSSVIDKIWEGQSKSVYQEKGLQEVSDVGDKASWSTMAGGQLRVTADGYLFFVSFFVNPKKDNPLSKDEMIDKASALAKQVIKRM</sequence>
<dbReference type="OrthoDB" id="1431957at2"/>
<dbReference type="AlphaFoldDB" id="G2EGT6"/>
<keyword evidence="2" id="KW-1185">Reference proteome</keyword>
<reference evidence="1 2" key="1">
    <citation type="journal article" date="2008" name="Int. J. Syst. Evol. Microbiol.">
        <title>Bizionia argentinensis sp. nov., isolated from surface marine water in Antarctica.</title>
        <authorList>
            <person name="Bercovich A."/>
            <person name="Vazquez S.C."/>
            <person name="Yankilevich P."/>
            <person name="Coria S.H."/>
            <person name="Foti M."/>
            <person name="Hernandez E."/>
            <person name="Vidal A."/>
            <person name="Ruberto L."/>
            <person name="Melo C."/>
            <person name="Marenssi S."/>
            <person name="Criscuolo M."/>
            <person name="Memoli M."/>
            <person name="Arguelles M."/>
            <person name="Mac Cormack W.P."/>
        </authorList>
    </citation>
    <scope>NUCLEOTIDE SEQUENCE [LARGE SCALE GENOMIC DNA]</scope>
    <source>
        <strain evidence="1 2">JUB59</strain>
    </source>
</reference>
<dbReference type="EMBL" id="AFXZ01000065">
    <property type="protein sequence ID" value="EGV42319.1"/>
    <property type="molecule type" value="Genomic_DNA"/>
</dbReference>
<dbReference type="RefSeq" id="WP_008639337.1">
    <property type="nucleotide sequence ID" value="NZ_AFXZ01000065.1"/>
</dbReference>
<dbReference type="PROSITE" id="PS51257">
    <property type="entry name" value="PROKAR_LIPOPROTEIN"/>
    <property type="match status" value="1"/>
</dbReference>
<dbReference type="Proteomes" id="UP000003730">
    <property type="component" value="Unassembled WGS sequence"/>
</dbReference>